<sequence length="42" mass="5088">MDTDFMSDQTSYNPQINVIQKKDIVHKNEKLEKSLKKNYWKT</sequence>
<proteinExistence type="predicted"/>
<evidence type="ECO:0000313" key="2">
    <source>
        <dbReference type="Proteomes" id="UP000241071"/>
    </source>
</evidence>
<protein>
    <submittedName>
        <fullName evidence="1">Uncharacterized protein</fullName>
    </submittedName>
</protein>
<dbReference type="EMBL" id="KC008572">
    <property type="protein sequence ID" value="AGF85247.1"/>
    <property type="molecule type" value="Genomic_DNA"/>
</dbReference>
<gene>
    <name evidence="1" type="ORF">glt_00438</name>
</gene>
<name>M1PWV9_9VIRU</name>
<dbReference type="Proteomes" id="UP000241071">
    <property type="component" value="Segment"/>
</dbReference>
<organism evidence="1 2">
    <name type="scientific">Moumouvirus goulette</name>
    <dbReference type="NCBI Taxonomy" id="1247379"/>
    <lineage>
        <taxon>Viruses</taxon>
        <taxon>Varidnaviria</taxon>
        <taxon>Bamfordvirae</taxon>
        <taxon>Nucleocytoviricota</taxon>
        <taxon>Megaviricetes</taxon>
        <taxon>Imitervirales</taxon>
        <taxon>Mimiviridae</taxon>
        <taxon>Megamimivirinae</taxon>
        <taxon>Moumouvirus</taxon>
        <taxon>Moumouvirus goulettemassiliense</taxon>
    </lineage>
</organism>
<accession>M1PWV9</accession>
<keyword evidence="2" id="KW-1185">Reference proteome</keyword>
<reference evidence="1 2" key="1">
    <citation type="submission" date="2012-10" db="EMBL/GenBank/DDBJ databases">
        <title>Complete genome sequence of Moumouvirus goulette.</title>
        <authorList>
            <person name="Fournous G."/>
            <person name="Bougalmi M."/>
            <person name="Colson P."/>
        </authorList>
    </citation>
    <scope>NUCLEOTIDE SEQUENCE [LARGE SCALE GENOMIC DNA]</scope>
</reference>
<evidence type="ECO:0000313" key="1">
    <source>
        <dbReference type="EMBL" id="AGF85247.1"/>
    </source>
</evidence>